<dbReference type="InterPro" id="IPR036514">
    <property type="entry name" value="SGNH_hydro_sf"/>
</dbReference>
<accession>A0A9X4LRP5</accession>
<sequence length="297" mass="31032">MKKLLKLLGGLVALLVLVAVALLAWLYAQGRQPLKTGAEYVAMGSSFAAGPGLGDNEPGSPAFCSRSTRNYAHRVAASLGLSLSDVSCGGATTSHILRGGQLFQGSQIDAVGPATKLVTVTIGGNDINYIGGLGSWACQTGPDHVFPLWRPLACMKFKVGSPEDLQKTRAALIEIAALVHQRAPQAQLIFVDYATVLPPAGSCPERLPLSEAQMAEGRSVAMALNRITAEAADSGGALLVKASELTAAHDICAADSWIVPFRISVNPFATPALHPTEASMRAVAEEIIARVRRGVAQ</sequence>
<dbReference type="CDD" id="cd01823">
    <property type="entry name" value="SEST_like"/>
    <property type="match status" value="1"/>
</dbReference>
<dbReference type="SUPFAM" id="SSF52266">
    <property type="entry name" value="SGNH hydrolase"/>
    <property type="match status" value="1"/>
</dbReference>
<dbReference type="Gene3D" id="3.40.50.1110">
    <property type="entry name" value="SGNH hydrolase"/>
    <property type="match status" value="1"/>
</dbReference>
<feature type="active site" evidence="1">
    <location>
        <position position="274"/>
    </location>
</feature>
<dbReference type="PANTHER" id="PTHR37981">
    <property type="entry name" value="LIPASE 2"/>
    <property type="match status" value="1"/>
</dbReference>
<proteinExistence type="predicted"/>
<keyword evidence="2" id="KW-1015">Disulfide bond</keyword>
<dbReference type="AlphaFoldDB" id="A0A9X4LRP5"/>
<dbReference type="InterPro" id="IPR013830">
    <property type="entry name" value="SGNH_hydro"/>
</dbReference>
<keyword evidence="4" id="KW-0378">Hydrolase</keyword>
<feature type="disulfide bond" evidence="2">
    <location>
        <begin position="203"/>
        <end position="252"/>
    </location>
</feature>
<feature type="active site" description="Nucleophile" evidence="1">
    <location>
        <position position="46"/>
    </location>
</feature>
<dbReference type="GO" id="GO:0006629">
    <property type="term" value="P:lipid metabolic process"/>
    <property type="evidence" value="ECO:0007669"/>
    <property type="project" value="TreeGrafter"/>
</dbReference>
<keyword evidence="5" id="KW-1185">Reference proteome</keyword>
<evidence type="ECO:0000256" key="1">
    <source>
        <dbReference type="PIRSR" id="PIRSR637460-1"/>
    </source>
</evidence>
<feature type="domain" description="SGNH hydrolase-type esterase" evidence="3">
    <location>
        <begin position="42"/>
        <end position="281"/>
    </location>
</feature>
<comment type="caution">
    <text evidence="4">The sequence shown here is derived from an EMBL/GenBank/DDBJ whole genome shotgun (WGS) entry which is preliminary data.</text>
</comment>
<evidence type="ECO:0000313" key="4">
    <source>
        <dbReference type="EMBL" id="MDG0865313.1"/>
    </source>
</evidence>
<organism evidence="4 5">
    <name type="scientific">Pelomonas aquatica</name>
    <dbReference type="NCBI Taxonomy" id="431058"/>
    <lineage>
        <taxon>Bacteria</taxon>
        <taxon>Pseudomonadati</taxon>
        <taxon>Pseudomonadota</taxon>
        <taxon>Betaproteobacteria</taxon>
        <taxon>Burkholderiales</taxon>
        <taxon>Sphaerotilaceae</taxon>
        <taxon>Roseateles</taxon>
    </lineage>
</organism>
<name>A0A9X4LRP5_9BURK</name>
<dbReference type="Proteomes" id="UP001152766">
    <property type="component" value="Unassembled WGS sequence"/>
</dbReference>
<protein>
    <submittedName>
        <fullName evidence="4">SGNH/GDSL hydrolase family protein</fullName>
    </submittedName>
</protein>
<feature type="disulfide bond" evidence="2">
    <location>
        <begin position="138"/>
        <end position="154"/>
    </location>
</feature>
<reference evidence="4" key="1">
    <citation type="submission" date="2019-02" db="EMBL/GenBank/DDBJ databases">
        <title>Draft genome of the type strain Pelomonas aquatica CCUG 52575T.</title>
        <authorList>
            <person name="Gomila M."/>
            <person name="Lalucat J."/>
        </authorList>
    </citation>
    <scope>NUCLEOTIDE SEQUENCE</scope>
    <source>
        <strain evidence="4">CCUG 52575</strain>
    </source>
</reference>
<dbReference type="GO" id="GO:0016788">
    <property type="term" value="F:hydrolase activity, acting on ester bonds"/>
    <property type="evidence" value="ECO:0007669"/>
    <property type="project" value="InterPro"/>
</dbReference>
<evidence type="ECO:0000256" key="2">
    <source>
        <dbReference type="PIRSR" id="PIRSR637460-2"/>
    </source>
</evidence>
<dbReference type="RefSeq" id="WP_268149063.1">
    <property type="nucleotide sequence ID" value="NZ_JAPPUW010000006.1"/>
</dbReference>
<dbReference type="InterPro" id="IPR037460">
    <property type="entry name" value="SEST-like"/>
</dbReference>
<dbReference type="PANTHER" id="PTHR37981:SF1">
    <property type="entry name" value="SGNH HYDROLASE-TYPE ESTERASE DOMAIN-CONTAINING PROTEIN"/>
    <property type="match status" value="1"/>
</dbReference>
<dbReference type="EMBL" id="SGUG01000063">
    <property type="protein sequence ID" value="MDG0865313.1"/>
    <property type="molecule type" value="Genomic_DNA"/>
</dbReference>
<dbReference type="Pfam" id="PF13472">
    <property type="entry name" value="Lipase_GDSL_2"/>
    <property type="match status" value="1"/>
</dbReference>
<evidence type="ECO:0000259" key="3">
    <source>
        <dbReference type="Pfam" id="PF13472"/>
    </source>
</evidence>
<gene>
    <name evidence="4" type="ORF">EXJ73_22890</name>
</gene>
<feature type="disulfide bond" evidence="2">
    <location>
        <begin position="64"/>
        <end position="88"/>
    </location>
</feature>
<evidence type="ECO:0000313" key="5">
    <source>
        <dbReference type="Proteomes" id="UP001152766"/>
    </source>
</evidence>